<protein>
    <submittedName>
        <fullName evidence="2">Uncharacterized protein</fullName>
    </submittedName>
</protein>
<name>A0ABX0SDA6_9ACTN</name>
<dbReference type="Proteomes" id="UP000749311">
    <property type="component" value="Unassembled WGS sequence"/>
</dbReference>
<dbReference type="EMBL" id="JAAMOZ010000001">
    <property type="protein sequence ID" value="NIH56334.1"/>
    <property type="molecule type" value="Genomic_DNA"/>
</dbReference>
<gene>
    <name evidence="2" type="ORF">FB473_000979</name>
</gene>
<sequence>MIAMAGLVALSACTTEQDDPTKGVTALPSDAAGIQASFEDLAHDRGYDQISSVHVDPDQGIEVSLLADGATEDGHVVTLSWPAGQISEQDGALAEPVPTIPVTDDIPIGDLYTQALDAMPDCAAVELTWSVMHNGEQLATGICDGDAQNPGFVSVGGSTVDQFGDPYTAAGVQSRLALVKSLGITSIYRFSIIEGSMPVDVADESVTLSDGTTCAWTLYLSSWVGTSCADEDGTGQSSSADASTPSEASGTQAGTPIEISTIDPAAVGSLVEQVKAAGDAAGGLGGGLITLEFDSGANQPVLRGETGTGSIVFGLDGQRLA</sequence>
<feature type="compositionally biased region" description="Polar residues" evidence="1">
    <location>
        <begin position="234"/>
        <end position="254"/>
    </location>
</feature>
<comment type="caution">
    <text evidence="2">The sequence shown here is derived from an EMBL/GenBank/DDBJ whole genome shotgun (WGS) entry which is preliminary data.</text>
</comment>
<evidence type="ECO:0000313" key="2">
    <source>
        <dbReference type="EMBL" id="NIH56334.1"/>
    </source>
</evidence>
<organism evidence="2 3">
    <name type="scientific">Brooklawnia cerclae</name>
    <dbReference type="NCBI Taxonomy" id="349934"/>
    <lineage>
        <taxon>Bacteria</taxon>
        <taxon>Bacillati</taxon>
        <taxon>Actinomycetota</taxon>
        <taxon>Actinomycetes</taxon>
        <taxon>Propionibacteriales</taxon>
        <taxon>Propionibacteriaceae</taxon>
        <taxon>Brooklawnia</taxon>
    </lineage>
</organism>
<reference evidence="2 3" key="1">
    <citation type="submission" date="2020-02" db="EMBL/GenBank/DDBJ databases">
        <title>Sequencing the genomes of 1000 actinobacteria strains.</title>
        <authorList>
            <person name="Klenk H.-P."/>
        </authorList>
    </citation>
    <scope>NUCLEOTIDE SEQUENCE [LARGE SCALE GENOMIC DNA]</scope>
    <source>
        <strain evidence="2 3">DSM 19609</strain>
    </source>
</reference>
<accession>A0ABX0SDA6</accession>
<evidence type="ECO:0000256" key="1">
    <source>
        <dbReference type="SAM" id="MobiDB-lite"/>
    </source>
</evidence>
<evidence type="ECO:0000313" key="3">
    <source>
        <dbReference type="Proteomes" id="UP000749311"/>
    </source>
</evidence>
<keyword evidence="3" id="KW-1185">Reference proteome</keyword>
<dbReference type="RefSeq" id="WP_167165348.1">
    <property type="nucleotide sequence ID" value="NZ_BAAAOO010000002.1"/>
</dbReference>
<feature type="region of interest" description="Disordered" evidence="1">
    <location>
        <begin position="230"/>
        <end position="254"/>
    </location>
</feature>
<proteinExistence type="predicted"/>